<evidence type="ECO:0000256" key="9">
    <source>
        <dbReference type="ARBA" id="ARBA00023098"/>
    </source>
</evidence>
<comment type="similarity">
    <text evidence="3 11">Belongs to the fatty acid desaturase type 1 family.</text>
</comment>
<feature type="transmembrane region" description="Helical" evidence="13">
    <location>
        <begin position="337"/>
        <end position="355"/>
    </location>
</feature>
<dbReference type="CDD" id="cd03505">
    <property type="entry name" value="Delta9-FADS-like"/>
    <property type="match status" value="2"/>
</dbReference>
<evidence type="ECO:0000256" key="2">
    <source>
        <dbReference type="ARBA" id="ARBA00005105"/>
    </source>
</evidence>
<evidence type="ECO:0000256" key="12">
    <source>
        <dbReference type="SAM" id="MobiDB-lite"/>
    </source>
</evidence>
<sequence>MLTHYSTKMSMSSSEENHRKTVEDKAEMRRRKRAIWERKWKRLDIVKAFASLFVHFLCLLAPFHFTWPALRVALVVYTVGGLGITVSYHRNLAHRSFKVPKWLEYLFAYCGLLAIQGDPIDWVSTHRYHHQFTDSDRDPHSPNEGFWFSHLLWLFDTGYLVEKCGRKTNVEDLKRQWYYKFLQRTVLYHILAFGFLLYYFGGLSFLTWGMGIGVAMEHHVTCLINSLCHIWGSRTWKTNDTSRNVWWLSVFSFGESWHNNHHAFESSARQGLEWWQIDISWYIVRFLEIIGLATDVKLPSESQRRRMALENGSGSSRKAMRKEKRAYFFRKWTSVDLMRALSVVAVHLLCVMAPFNYKWEALLFGFILAAVTNLSITFSYHRNLTHKSFKLPKWLEYPFAYSALFALQGHPIDWVSTHRFHHQFTDSDRDPHSPIEGFWFSHVLWIFDTSYLREKCGARNNVMDLKQQWFYRFLQKTVGLHVMAFWTLVYIWGGLPYLTCGVGVGGAIGYHGTWLINSACHILGSRAWNTKDTSPPVTMGESWHNNHHAFEASARHGLEWYQLDITWYLIRFFQALSLATDVKLPSEAQKRKMAF</sequence>
<keyword evidence="7 11" id="KW-0560">Oxidoreductase</keyword>
<dbReference type="InterPro" id="IPR005804">
    <property type="entry name" value="FA_desaturase_dom"/>
</dbReference>
<feature type="compositionally biased region" description="Polar residues" evidence="12">
    <location>
        <begin position="1"/>
        <end position="14"/>
    </location>
</feature>
<evidence type="ECO:0000259" key="14">
    <source>
        <dbReference type="Pfam" id="PF00487"/>
    </source>
</evidence>
<feature type="domain" description="Fatty acid desaturase" evidence="14">
    <location>
        <begin position="359"/>
        <end position="570"/>
    </location>
</feature>
<evidence type="ECO:0000256" key="6">
    <source>
        <dbReference type="ARBA" id="ARBA00022989"/>
    </source>
</evidence>
<dbReference type="EMBL" id="JAGKQM010000010">
    <property type="protein sequence ID" value="KAH0905743.1"/>
    <property type="molecule type" value="Genomic_DNA"/>
</dbReference>
<evidence type="ECO:0000256" key="5">
    <source>
        <dbReference type="ARBA" id="ARBA00022832"/>
    </source>
</evidence>
<proteinExistence type="inferred from homology"/>
<feature type="region of interest" description="Disordered" evidence="12">
    <location>
        <begin position="1"/>
        <end position="24"/>
    </location>
</feature>
<comment type="pathway">
    <text evidence="2">Lipid metabolism; polyunsaturated fatty acid biosynthesis.</text>
</comment>
<gene>
    <name evidence="15" type="ORF">HID58_037570</name>
</gene>
<reference evidence="15 16" key="1">
    <citation type="submission" date="2021-05" db="EMBL/GenBank/DDBJ databases">
        <title>Genome Assembly of Synthetic Allotetraploid Brassica napus Reveals Homoeologous Exchanges between Subgenomes.</title>
        <authorList>
            <person name="Davis J.T."/>
        </authorList>
    </citation>
    <scope>NUCLEOTIDE SEQUENCE [LARGE SCALE GENOMIC DNA]</scope>
    <source>
        <strain evidence="16">cv. Da-Ae</strain>
        <tissue evidence="15">Seedling</tissue>
    </source>
</reference>
<keyword evidence="10 13" id="KW-0472">Membrane</keyword>
<keyword evidence="4 11" id="KW-0812">Transmembrane</keyword>
<dbReference type="PANTHER" id="PTHR11351">
    <property type="entry name" value="ACYL-COA DESATURASE"/>
    <property type="match status" value="1"/>
</dbReference>
<dbReference type="InterPro" id="IPR015876">
    <property type="entry name" value="Acyl-CoA_DS"/>
</dbReference>
<evidence type="ECO:0000256" key="11">
    <source>
        <dbReference type="RuleBase" id="RU000581"/>
    </source>
</evidence>
<keyword evidence="16" id="KW-1185">Reference proteome</keyword>
<evidence type="ECO:0000313" key="16">
    <source>
        <dbReference type="Proteomes" id="UP000824890"/>
    </source>
</evidence>
<comment type="subcellular location">
    <subcellularLocation>
        <location evidence="1">Membrane</location>
        <topology evidence="1">Multi-pass membrane protein</topology>
    </subcellularLocation>
</comment>
<feature type="transmembrane region" description="Helical" evidence="13">
    <location>
        <begin position="473"/>
        <end position="493"/>
    </location>
</feature>
<feature type="transmembrane region" description="Helical" evidence="13">
    <location>
        <begin position="45"/>
        <end position="63"/>
    </location>
</feature>
<keyword evidence="5" id="KW-0276">Fatty acid metabolism</keyword>
<evidence type="ECO:0000256" key="7">
    <source>
        <dbReference type="ARBA" id="ARBA00023002"/>
    </source>
</evidence>
<keyword evidence="11" id="KW-0275">Fatty acid biosynthesis</keyword>
<evidence type="ECO:0000256" key="10">
    <source>
        <dbReference type="ARBA" id="ARBA00023136"/>
    </source>
</evidence>
<comment type="cofactor">
    <cofactor evidence="11">
        <name>Fe(2+)</name>
        <dbReference type="ChEBI" id="CHEBI:29033"/>
    </cofactor>
</comment>
<evidence type="ECO:0000313" key="15">
    <source>
        <dbReference type="EMBL" id="KAH0905743.1"/>
    </source>
</evidence>
<keyword evidence="11" id="KW-0444">Lipid biosynthesis</keyword>
<keyword evidence="6 13" id="KW-1133">Transmembrane helix</keyword>
<comment type="domain">
    <text evidence="11">The histidine box domains are involved in binding the catalytic metal ions.</text>
</comment>
<keyword evidence="9" id="KW-0443">Lipid metabolism</keyword>
<feature type="transmembrane region" description="Helical" evidence="13">
    <location>
        <begin position="186"/>
        <end position="208"/>
    </location>
</feature>
<feature type="domain" description="Fatty acid desaturase" evidence="14">
    <location>
        <begin position="66"/>
        <end position="278"/>
    </location>
</feature>
<evidence type="ECO:0000256" key="4">
    <source>
        <dbReference type="ARBA" id="ARBA00022692"/>
    </source>
</evidence>
<feature type="compositionally biased region" description="Basic and acidic residues" evidence="12">
    <location>
        <begin position="15"/>
        <end position="24"/>
    </location>
</feature>
<dbReference type="PANTHER" id="PTHR11351:SF65">
    <property type="entry name" value="DELTA-9 ACYL-LIPID DESATURASE 1"/>
    <property type="match status" value="1"/>
</dbReference>
<feature type="transmembrane region" description="Helical" evidence="13">
    <location>
        <begin position="69"/>
        <end position="88"/>
    </location>
</feature>
<feature type="transmembrane region" description="Helical" evidence="13">
    <location>
        <begin position="361"/>
        <end position="380"/>
    </location>
</feature>
<evidence type="ECO:0000256" key="3">
    <source>
        <dbReference type="ARBA" id="ARBA00009295"/>
    </source>
</evidence>
<evidence type="ECO:0000256" key="1">
    <source>
        <dbReference type="ARBA" id="ARBA00004141"/>
    </source>
</evidence>
<accession>A0ABQ8BLQ8</accession>
<dbReference type="Pfam" id="PF00487">
    <property type="entry name" value="FA_desaturase"/>
    <property type="match status" value="2"/>
</dbReference>
<keyword evidence="8" id="KW-0408">Iron</keyword>
<name>A0ABQ8BLQ8_BRANA</name>
<evidence type="ECO:0000256" key="8">
    <source>
        <dbReference type="ARBA" id="ARBA00023004"/>
    </source>
</evidence>
<protein>
    <recommendedName>
        <fullName evidence="14">Fatty acid desaturase domain-containing protein</fullName>
    </recommendedName>
</protein>
<dbReference type="PRINTS" id="PR00075">
    <property type="entry name" value="FACDDSATRASE"/>
</dbReference>
<evidence type="ECO:0000256" key="13">
    <source>
        <dbReference type="SAM" id="Phobius"/>
    </source>
</evidence>
<dbReference type="Proteomes" id="UP000824890">
    <property type="component" value="Unassembled WGS sequence"/>
</dbReference>
<comment type="caution">
    <text evidence="15">The sequence shown here is derived from an EMBL/GenBank/DDBJ whole genome shotgun (WGS) entry which is preliminary data.</text>
</comment>
<organism evidence="15 16">
    <name type="scientific">Brassica napus</name>
    <name type="common">Rape</name>
    <dbReference type="NCBI Taxonomy" id="3708"/>
    <lineage>
        <taxon>Eukaryota</taxon>
        <taxon>Viridiplantae</taxon>
        <taxon>Streptophyta</taxon>
        <taxon>Embryophyta</taxon>
        <taxon>Tracheophyta</taxon>
        <taxon>Spermatophyta</taxon>
        <taxon>Magnoliopsida</taxon>
        <taxon>eudicotyledons</taxon>
        <taxon>Gunneridae</taxon>
        <taxon>Pentapetalae</taxon>
        <taxon>rosids</taxon>
        <taxon>malvids</taxon>
        <taxon>Brassicales</taxon>
        <taxon>Brassicaceae</taxon>
        <taxon>Brassiceae</taxon>
        <taxon>Brassica</taxon>
    </lineage>
</organism>